<dbReference type="Gene3D" id="3.30.40.10">
    <property type="entry name" value="Zinc/RING finger domain, C3HC4 (zinc finger)"/>
    <property type="match status" value="1"/>
</dbReference>
<dbReference type="Proteomes" id="UP000037122">
    <property type="component" value="Unassembled WGS sequence"/>
</dbReference>
<comment type="caution">
    <text evidence="7">The sequence shown here is derived from an EMBL/GenBank/DDBJ whole genome shotgun (WGS) entry which is preliminary data.</text>
</comment>
<feature type="region of interest" description="Disordered" evidence="5">
    <location>
        <begin position="284"/>
        <end position="313"/>
    </location>
</feature>
<feature type="compositionally biased region" description="Polar residues" evidence="5">
    <location>
        <begin position="211"/>
        <end position="220"/>
    </location>
</feature>
<dbReference type="VEuPathDB" id="FungiDB:CJJ07_001214"/>
<keyword evidence="1" id="KW-0479">Metal-binding</keyword>
<proteinExistence type="predicted"/>
<evidence type="ECO:0000313" key="7">
    <source>
        <dbReference type="EMBL" id="KNE00635.1"/>
    </source>
</evidence>
<feature type="domain" description="FYVE-type" evidence="6">
    <location>
        <begin position="602"/>
        <end position="659"/>
    </location>
</feature>
<dbReference type="SMART" id="SM00064">
    <property type="entry name" value="FYVE"/>
    <property type="match status" value="1"/>
</dbReference>
<keyword evidence="3" id="KW-0862">Zinc</keyword>
<feature type="region of interest" description="Disordered" evidence="5">
    <location>
        <begin position="1"/>
        <end position="118"/>
    </location>
</feature>
<feature type="compositionally biased region" description="Basic and acidic residues" evidence="5">
    <location>
        <begin position="30"/>
        <end position="51"/>
    </location>
</feature>
<dbReference type="VEuPathDB" id="FungiDB:CJJ09_002124"/>
<dbReference type="Pfam" id="PF01363">
    <property type="entry name" value="FYVE"/>
    <property type="match status" value="1"/>
</dbReference>
<dbReference type="GO" id="GO:0008270">
    <property type="term" value="F:zinc ion binding"/>
    <property type="evidence" value="ECO:0007669"/>
    <property type="project" value="UniProtKB-KW"/>
</dbReference>
<dbReference type="InterPro" id="IPR017455">
    <property type="entry name" value="Znf_FYVE-rel"/>
</dbReference>
<evidence type="ECO:0000256" key="4">
    <source>
        <dbReference type="PROSITE-ProRule" id="PRU00091"/>
    </source>
</evidence>
<dbReference type="VEuPathDB" id="FungiDB:CJI96_0001584"/>
<feature type="compositionally biased region" description="Basic and acidic residues" evidence="5">
    <location>
        <begin position="97"/>
        <end position="110"/>
    </location>
</feature>
<feature type="compositionally biased region" description="Basic and acidic residues" evidence="5">
    <location>
        <begin position="286"/>
        <end position="306"/>
    </location>
</feature>
<dbReference type="VEuPathDB" id="FungiDB:CJI97_000154"/>
<feature type="region of interest" description="Disordered" evidence="5">
    <location>
        <begin position="209"/>
        <end position="231"/>
    </location>
</feature>
<dbReference type="CDD" id="cd15760">
    <property type="entry name" value="FYVE_scVPS27p_like"/>
    <property type="match status" value="1"/>
</dbReference>
<keyword evidence="2 4" id="KW-0863">Zinc-finger</keyword>
<evidence type="ECO:0000256" key="1">
    <source>
        <dbReference type="ARBA" id="ARBA00022723"/>
    </source>
</evidence>
<feature type="compositionally biased region" description="Polar residues" evidence="5">
    <location>
        <begin position="384"/>
        <end position="417"/>
    </location>
</feature>
<dbReference type="PROSITE" id="PS50178">
    <property type="entry name" value="ZF_FYVE"/>
    <property type="match status" value="1"/>
</dbReference>
<feature type="compositionally biased region" description="Polar residues" evidence="5">
    <location>
        <begin position="73"/>
        <end position="89"/>
    </location>
</feature>
<feature type="compositionally biased region" description="Low complexity" evidence="5">
    <location>
        <begin position="336"/>
        <end position="349"/>
    </location>
</feature>
<sequence>MGGSTVTSTTEEHQLTENNGELLDPLPKANTDKAFDKDVKQLTCTYDKHEQQTNPPVGQHSDKPDDNGKQSSHENSSPAESNTGSTTPVDPQEGDEDNRNENPNDLQFKKKDLKKPRTQSFQLVLSTASLKSLRQADPGNAPTLQRNSSNVGAQTQTGTGNHKNFQSFIQAPVLLSVSNLRALDNIVIGQQLPFDQKDAPSEDELHRLRHNSTATQSTMQPAIKDDRDDDDEYREETILQQQKLTLNALKKLSLSLAPIIRSDEETGPESRQLTTKLLNGLLQPEYKLEQRKEETKRKAPKNDNRAKPYQPAEVDLSLFASLTRQNKHIPDKLRTQNKQTNKQTQQPTQSSSELDYHRDMQRQMLNMQNQAVGNESAQKLLGQAPSSKPESNQAPGNKDSTNKCNHPNMSLHSQRLQQSKSQILINIPQEQQLAHSQSHGLLQRQKVESESQPVVPPMDMNVRNRKASQAEETPLKHASLTDKRIQQIKGFRNPMYIPAVLRRTLDEDADLGPLSNGLLGEHEESYFEGLSRVGLPNRDYGSSSNSIRSIDLLDGVMSSPGLTHTGPYTLNKKQYEYILKAAPTRKHWLKDEAVTQCGIASCRKKFNFFERRHHCRRCGGIFCKEHTLHYLYINHLAQFTTGGRGTLSRVCDNCIEEYNEFMKQEFGVSCHKPRSTSDINTSKATEESENTLPSGILERIMSPRKDHLKYKNPQVRPRNQLPTPSHLAKANPREEQSTEQLVGSVPANWSWSSF</sequence>
<dbReference type="EMBL" id="LGST01000018">
    <property type="protein sequence ID" value="KNE00635.1"/>
    <property type="molecule type" value="Genomic_DNA"/>
</dbReference>
<dbReference type="PANTHER" id="PTHR23164:SF30">
    <property type="entry name" value="EARLY ENDOSOME ANTIGEN 1"/>
    <property type="match status" value="1"/>
</dbReference>
<name>A0A0L0P338_CANAR</name>
<protein>
    <submittedName>
        <fullName evidence="7">Zn finger protein</fullName>
    </submittedName>
</protein>
<organism evidence="7 8">
    <name type="scientific">Candidozyma auris</name>
    <name type="common">Yeast</name>
    <name type="synonym">Candida auris</name>
    <dbReference type="NCBI Taxonomy" id="498019"/>
    <lineage>
        <taxon>Eukaryota</taxon>
        <taxon>Fungi</taxon>
        <taxon>Dikarya</taxon>
        <taxon>Ascomycota</taxon>
        <taxon>Saccharomycotina</taxon>
        <taxon>Pichiomycetes</taxon>
        <taxon>Metschnikowiaceae</taxon>
        <taxon>Candidozyma</taxon>
    </lineage>
</organism>
<evidence type="ECO:0000256" key="2">
    <source>
        <dbReference type="ARBA" id="ARBA00022771"/>
    </source>
</evidence>
<evidence type="ECO:0000259" key="6">
    <source>
        <dbReference type="PROSITE" id="PS50178"/>
    </source>
</evidence>
<gene>
    <name evidence="7" type="ORF">QG37_02672</name>
</gene>
<feature type="region of interest" description="Disordered" evidence="5">
    <location>
        <begin position="133"/>
        <end position="159"/>
    </location>
</feature>
<feature type="region of interest" description="Disordered" evidence="5">
    <location>
        <begin position="710"/>
        <end position="742"/>
    </location>
</feature>
<dbReference type="PANTHER" id="PTHR23164">
    <property type="entry name" value="EARLY ENDOSOME ANTIGEN 1"/>
    <property type="match status" value="1"/>
</dbReference>
<dbReference type="InterPro" id="IPR000306">
    <property type="entry name" value="Znf_FYVE"/>
</dbReference>
<feature type="compositionally biased region" description="Polar residues" evidence="5">
    <location>
        <begin position="142"/>
        <end position="159"/>
    </location>
</feature>
<evidence type="ECO:0000313" key="8">
    <source>
        <dbReference type="Proteomes" id="UP000037122"/>
    </source>
</evidence>
<reference evidence="8" key="1">
    <citation type="journal article" date="2015" name="BMC Genomics">
        <title>Draft genome of a commonly misdiagnosed multidrug resistant pathogen Candida auris.</title>
        <authorList>
            <person name="Chatterjee S."/>
            <person name="Alampalli S.V."/>
            <person name="Nageshan R.K."/>
            <person name="Chettiar S.T."/>
            <person name="Joshi S."/>
            <person name="Tatu U.S."/>
        </authorList>
    </citation>
    <scope>NUCLEOTIDE SEQUENCE [LARGE SCALE GENOMIC DNA]</scope>
    <source>
        <strain evidence="8">6684</strain>
    </source>
</reference>
<dbReference type="AlphaFoldDB" id="A0A0L0P338"/>
<dbReference type="InterPro" id="IPR013083">
    <property type="entry name" value="Znf_RING/FYVE/PHD"/>
</dbReference>
<accession>A0A0L0P338</accession>
<dbReference type="GO" id="GO:0032266">
    <property type="term" value="F:phosphatidylinositol-3-phosphate binding"/>
    <property type="evidence" value="ECO:0007669"/>
    <property type="project" value="UniProtKB-ARBA"/>
</dbReference>
<feature type="compositionally biased region" description="Basic and acidic residues" evidence="5">
    <location>
        <begin position="60"/>
        <end position="72"/>
    </location>
</feature>
<dbReference type="SUPFAM" id="SSF57903">
    <property type="entry name" value="FYVE/PHD zinc finger"/>
    <property type="match status" value="1"/>
</dbReference>
<evidence type="ECO:0000256" key="5">
    <source>
        <dbReference type="SAM" id="MobiDB-lite"/>
    </source>
</evidence>
<feature type="region of interest" description="Disordered" evidence="5">
    <location>
        <begin position="328"/>
        <end position="353"/>
    </location>
</feature>
<feature type="region of interest" description="Disordered" evidence="5">
    <location>
        <begin position="381"/>
        <end position="417"/>
    </location>
</feature>
<dbReference type="InterPro" id="IPR011011">
    <property type="entry name" value="Znf_FYVE_PHD"/>
</dbReference>
<evidence type="ECO:0000256" key="3">
    <source>
        <dbReference type="ARBA" id="ARBA00022833"/>
    </source>
</evidence>
<feature type="region of interest" description="Disordered" evidence="5">
    <location>
        <begin position="432"/>
        <end position="459"/>
    </location>
</feature>
<dbReference type="VEuPathDB" id="FungiDB:QG37_02672"/>
<dbReference type="VEuPathDB" id="FungiDB:B9J08_000149"/>